<feature type="transmembrane region" description="Helical" evidence="1">
    <location>
        <begin position="100"/>
        <end position="123"/>
    </location>
</feature>
<feature type="transmembrane region" description="Helical" evidence="1">
    <location>
        <begin position="187"/>
        <end position="214"/>
    </location>
</feature>
<dbReference type="EMBL" id="MQSV01000004">
    <property type="protein sequence ID" value="OKL47294.1"/>
    <property type="molecule type" value="Genomic_DNA"/>
</dbReference>
<feature type="transmembrane region" description="Helical" evidence="1">
    <location>
        <begin position="249"/>
        <end position="271"/>
    </location>
</feature>
<keyword evidence="1" id="KW-1133">Transmembrane helix</keyword>
<dbReference type="AlphaFoldDB" id="A0A1Q5PKY7"/>
<feature type="transmembrane region" description="Helical" evidence="1">
    <location>
        <begin position="420"/>
        <end position="444"/>
    </location>
</feature>
<protein>
    <submittedName>
        <fullName evidence="2">Uncharacterized protein</fullName>
    </submittedName>
</protein>
<dbReference type="RefSeq" id="WP_073709526.1">
    <property type="nucleotide sequence ID" value="NZ_MQSV01000004.1"/>
</dbReference>
<keyword evidence="3" id="KW-1185">Reference proteome</keyword>
<evidence type="ECO:0000313" key="3">
    <source>
        <dbReference type="Proteomes" id="UP000186785"/>
    </source>
</evidence>
<accession>A0A1Q5PKY7</accession>
<comment type="caution">
    <text evidence="2">The sequence shown here is derived from an EMBL/GenBank/DDBJ whole genome shotgun (WGS) entry which is preliminary data.</text>
</comment>
<feature type="transmembrane region" description="Helical" evidence="1">
    <location>
        <begin position="283"/>
        <end position="310"/>
    </location>
</feature>
<dbReference type="OrthoDB" id="3169698at2"/>
<evidence type="ECO:0000256" key="1">
    <source>
        <dbReference type="SAM" id="Phobius"/>
    </source>
</evidence>
<feature type="transmembrane region" description="Helical" evidence="1">
    <location>
        <begin position="33"/>
        <end position="57"/>
    </location>
</feature>
<feature type="transmembrane region" description="Helical" evidence="1">
    <location>
        <begin position="499"/>
        <end position="519"/>
    </location>
</feature>
<dbReference type="Pfam" id="PF20176">
    <property type="entry name" value="DUF6541"/>
    <property type="match status" value="1"/>
</dbReference>
<organism evidence="2 3">
    <name type="scientific">Boudabousia liubingyangii</name>
    <dbReference type="NCBI Taxonomy" id="1921764"/>
    <lineage>
        <taxon>Bacteria</taxon>
        <taxon>Bacillati</taxon>
        <taxon>Actinomycetota</taxon>
        <taxon>Actinomycetes</taxon>
        <taxon>Actinomycetales</taxon>
        <taxon>Actinomycetaceae</taxon>
        <taxon>Boudabousia</taxon>
    </lineage>
</organism>
<evidence type="ECO:0000313" key="2">
    <source>
        <dbReference type="EMBL" id="OKL47294.1"/>
    </source>
</evidence>
<keyword evidence="1" id="KW-0812">Transmembrane</keyword>
<feature type="transmembrane region" description="Helical" evidence="1">
    <location>
        <begin position="331"/>
        <end position="352"/>
    </location>
</feature>
<dbReference type="Proteomes" id="UP000186785">
    <property type="component" value="Unassembled WGS sequence"/>
</dbReference>
<reference evidence="2 3" key="1">
    <citation type="submission" date="2016-11" db="EMBL/GenBank/DDBJ databases">
        <title>Actinomyces gypaetusis sp. nov. isolated from the vulture Gypaetus barbatus in Qinghai Tibet Plateau China.</title>
        <authorList>
            <person name="Meng X."/>
        </authorList>
    </citation>
    <scope>NUCLEOTIDE SEQUENCE [LARGE SCALE GENOMIC DNA]</scope>
    <source>
        <strain evidence="2 3">VUL4_2</strain>
    </source>
</reference>
<sequence length="682" mass="76256">MNLLLTGAFLVALLAVLYAPGYLAIRSFGAKGALGLAIAPSISALMLTLTGVILHAVGIPWNHLTVLALLASLTAIVFGLSRILLPFKPLQALSSAAHPFAYWGTRVTTGIVAILFLAMPIWLGTFSMIPQHSDSIFHLNGVWVLGHYHDGYPFGGLSPLYGVAVKDISYPLVWHQWISTVLPQSQILLATNVALVSLRLIWLHGMVVLGSVLFPNRRRAQAAIPLLVLILPTVPIGLTNVLSRWPNALMLCLLPGLIAMATFLSHFPGLFTTGQRIATKTLIVLSFAGAFFTHYSAAVCLLFLLIPSILQYCYHTVQKWRSQQLELTQKISFVTAWVLFGLWTALIFNQAWTFLKYAQIKTSTWNLWFPKLLSLLRMYQRNDGLWWQTIPLNLIILLLIVGIVDVLLSKRRDYLLPSFLFFGLLCYASLVPMGILTTFTGWWYSDPIRMMGVLSLAGIPLSALGADRIYQFIERYWLKLLGSNENAADTKKTKTKSLIAKYSLLAIAITLLTTGSWNLRATLESSLYSTILDPSLQQISPGEEAFQKRIAKQIPPGELVLGEAANGSALLASLHNTDVALKQQNYSKHDYVGRYLRKHFSEIATDPRVCMYLRKYHIKYFYYDPQDKFAEISMRERSPGLYNVPTGLPGFTLIDHVGKIQLWKIDYCDTHFLDYPPAPLAR</sequence>
<keyword evidence="1" id="KW-0472">Membrane</keyword>
<name>A0A1Q5PKY7_9ACTO</name>
<feature type="transmembrane region" description="Helical" evidence="1">
    <location>
        <begin position="220"/>
        <end position="242"/>
    </location>
</feature>
<dbReference type="InterPro" id="IPR046671">
    <property type="entry name" value="DUF6541"/>
</dbReference>
<feature type="transmembrane region" description="Helical" evidence="1">
    <location>
        <begin position="64"/>
        <end position="85"/>
    </location>
</feature>
<feature type="transmembrane region" description="Helical" evidence="1">
    <location>
        <begin position="385"/>
        <end position="408"/>
    </location>
</feature>
<gene>
    <name evidence="2" type="ORF">BSR29_06680</name>
</gene>
<proteinExistence type="predicted"/>
<dbReference type="STRING" id="1921764.BSR28_07600"/>
<feature type="transmembrane region" description="Helical" evidence="1">
    <location>
        <begin position="450"/>
        <end position="470"/>
    </location>
</feature>